<dbReference type="Proteomes" id="UP000095283">
    <property type="component" value="Unplaced"/>
</dbReference>
<comment type="subcellular location">
    <subcellularLocation>
        <location evidence="1">Nucleus</location>
    </subcellularLocation>
</comment>
<evidence type="ECO:0000259" key="3">
    <source>
        <dbReference type="Pfam" id="PF05225"/>
    </source>
</evidence>
<name>A0A1I7XIA0_HETBA</name>
<protein>
    <submittedName>
        <fullName evidence="5">HTH psq-type domain-containing protein</fullName>
    </submittedName>
</protein>
<evidence type="ECO:0000313" key="4">
    <source>
        <dbReference type="Proteomes" id="UP000095283"/>
    </source>
</evidence>
<reference evidence="5" key="1">
    <citation type="submission" date="2016-11" db="UniProtKB">
        <authorList>
            <consortium name="WormBaseParasite"/>
        </authorList>
    </citation>
    <scope>IDENTIFICATION</scope>
</reference>
<feature type="compositionally biased region" description="Polar residues" evidence="2">
    <location>
        <begin position="174"/>
        <end position="188"/>
    </location>
</feature>
<dbReference type="InterPro" id="IPR009057">
    <property type="entry name" value="Homeodomain-like_sf"/>
</dbReference>
<dbReference type="InterPro" id="IPR007889">
    <property type="entry name" value="HTH_Psq"/>
</dbReference>
<dbReference type="SUPFAM" id="SSF46689">
    <property type="entry name" value="Homeodomain-like"/>
    <property type="match status" value="1"/>
</dbReference>
<proteinExistence type="predicted"/>
<dbReference type="Gene3D" id="1.10.10.60">
    <property type="entry name" value="Homeodomain-like"/>
    <property type="match status" value="1"/>
</dbReference>
<keyword evidence="4" id="KW-1185">Reference proteome</keyword>
<feature type="region of interest" description="Disordered" evidence="2">
    <location>
        <begin position="174"/>
        <end position="199"/>
    </location>
</feature>
<dbReference type="GO" id="GO:0005634">
    <property type="term" value="C:nucleus"/>
    <property type="evidence" value="ECO:0007669"/>
    <property type="project" value="UniProtKB-SubCell"/>
</dbReference>
<evidence type="ECO:0000256" key="1">
    <source>
        <dbReference type="ARBA" id="ARBA00004123"/>
    </source>
</evidence>
<accession>A0A1I7XIA0</accession>
<evidence type="ECO:0000256" key="2">
    <source>
        <dbReference type="SAM" id="MobiDB-lite"/>
    </source>
</evidence>
<dbReference type="WBParaSite" id="Hba_17235">
    <property type="protein sequence ID" value="Hba_17235"/>
    <property type="gene ID" value="Hba_17235"/>
</dbReference>
<evidence type="ECO:0000313" key="5">
    <source>
        <dbReference type="WBParaSite" id="Hba_17235"/>
    </source>
</evidence>
<dbReference type="AlphaFoldDB" id="A0A1I7XIA0"/>
<organism evidence="4 5">
    <name type="scientific">Heterorhabditis bacteriophora</name>
    <name type="common">Entomopathogenic nematode worm</name>
    <dbReference type="NCBI Taxonomy" id="37862"/>
    <lineage>
        <taxon>Eukaryota</taxon>
        <taxon>Metazoa</taxon>
        <taxon>Ecdysozoa</taxon>
        <taxon>Nematoda</taxon>
        <taxon>Chromadorea</taxon>
        <taxon>Rhabditida</taxon>
        <taxon>Rhabditina</taxon>
        <taxon>Rhabditomorpha</taxon>
        <taxon>Strongyloidea</taxon>
        <taxon>Heterorhabditidae</taxon>
        <taxon>Heterorhabditis</taxon>
    </lineage>
</organism>
<dbReference type="Pfam" id="PF05225">
    <property type="entry name" value="HTH_psq"/>
    <property type="match status" value="1"/>
</dbReference>
<feature type="domain" description="HTH psq-type" evidence="3">
    <location>
        <begin position="27"/>
        <end position="63"/>
    </location>
</feature>
<sequence length="199" mass="22209">MRHHVFPAKVPPPQRSGNKVVRGYYTRSQLSEAVKQALLGKMSVTQAAIQYKIPRTTVQKHVSLARKEHQRAIDYRTRNQAIRRGLSGLVRNDGFQEQVATHDGIAEQNKVSRMEFSSEALWYQQPVRIRDQNQSATKVAESALTHTTSKFGSNNFDASSLEMDVAVECEISTEPNNTTKNAGSTSVKENLAGTKIPKN</sequence>
<dbReference type="GO" id="GO:0003677">
    <property type="term" value="F:DNA binding"/>
    <property type="evidence" value="ECO:0007669"/>
    <property type="project" value="InterPro"/>
</dbReference>